<evidence type="ECO:0000256" key="12">
    <source>
        <dbReference type="ARBA" id="ARBA00022796"/>
    </source>
</evidence>
<keyword evidence="10" id="KW-0677">Repeat</keyword>
<feature type="transmembrane region" description="Helical" evidence="23">
    <location>
        <begin position="583"/>
        <end position="605"/>
    </location>
</feature>
<keyword evidence="11 23" id="KW-0547">Nucleotide-binding</keyword>
<evidence type="ECO:0000256" key="11">
    <source>
        <dbReference type="ARBA" id="ARBA00022741"/>
    </source>
</evidence>
<evidence type="ECO:0000256" key="6">
    <source>
        <dbReference type="ARBA" id="ARBA00022475"/>
    </source>
</evidence>
<evidence type="ECO:0000256" key="18">
    <source>
        <dbReference type="ARBA" id="ARBA00023065"/>
    </source>
</evidence>
<dbReference type="InterPro" id="IPR044492">
    <property type="entry name" value="P_typ_ATPase_HD_dom"/>
</dbReference>
<feature type="transmembrane region" description="Helical" evidence="23">
    <location>
        <begin position="330"/>
        <end position="349"/>
    </location>
</feature>
<evidence type="ECO:0000256" key="10">
    <source>
        <dbReference type="ARBA" id="ARBA00022737"/>
    </source>
</evidence>
<dbReference type="GO" id="GO:0060003">
    <property type="term" value="P:copper ion export"/>
    <property type="evidence" value="ECO:0007669"/>
    <property type="project" value="UniProtKB-ARBA"/>
</dbReference>
<dbReference type="PROSITE" id="PS01047">
    <property type="entry name" value="HMA_1"/>
    <property type="match status" value="2"/>
</dbReference>
<name>A0A831RX22_9GAMM</name>
<evidence type="ECO:0000256" key="16">
    <source>
        <dbReference type="ARBA" id="ARBA00022989"/>
    </source>
</evidence>
<feature type="transmembrane region" description="Helical" evidence="23">
    <location>
        <begin position="611"/>
        <end position="638"/>
    </location>
</feature>
<comment type="caution">
    <text evidence="25">The sequence shown here is derived from an EMBL/GenBank/DDBJ whole genome shotgun (WGS) entry which is preliminary data.</text>
</comment>
<dbReference type="SFLD" id="SFLDS00003">
    <property type="entry name" value="Haloacid_Dehalogenase"/>
    <property type="match status" value="1"/>
</dbReference>
<organism evidence="25">
    <name type="scientific">Thiolapillus brandeum</name>
    <dbReference type="NCBI Taxonomy" id="1076588"/>
    <lineage>
        <taxon>Bacteria</taxon>
        <taxon>Pseudomonadati</taxon>
        <taxon>Pseudomonadota</taxon>
        <taxon>Gammaproteobacteria</taxon>
        <taxon>Chromatiales</taxon>
        <taxon>Sedimenticolaceae</taxon>
        <taxon>Thiolapillus</taxon>
    </lineage>
</organism>
<dbReference type="CDD" id="cd00371">
    <property type="entry name" value="HMA"/>
    <property type="match status" value="3"/>
</dbReference>
<dbReference type="Gene3D" id="2.70.150.10">
    <property type="entry name" value="Calcium-transporting ATPase, cytoplasmic transduction domain A"/>
    <property type="match status" value="1"/>
</dbReference>
<keyword evidence="17" id="KW-0186">Copper</keyword>
<dbReference type="InterPro" id="IPR036163">
    <property type="entry name" value="HMA_dom_sf"/>
</dbReference>
<dbReference type="SUPFAM" id="SSF81665">
    <property type="entry name" value="Calcium ATPase, transmembrane domain M"/>
    <property type="match status" value="1"/>
</dbReference>
<dbReference type="SUPFAM" id="SSF55008">
    <property type="entry name" value="HMA, heavy metal-associated domain"/>
    <property type="match status" value="3"/>
</dbReference>
<keyword evidence="18" id="KW-0406">Ion transport</keyword>
<keyword evidence="8 23" id="KW-0812">Transmembrane</keyword>
<dbReference type="FunFam" id="2.70.150.10:FF:000020">
    <property type="entry name" value="Copper-exporting P-type ATPase A"/>
    <property type="match status" value="1"/>
</dbReference>
<evidence type="ECO:0000256" key="17">
    <source>
        <dbReference type="ARBA" id="ARBA00023008"/>
    </source>
</evidence>
<evidence type="ECO:0000256" key="14">
    <source>
        <dbReference type="ARBA" id="ARBA00022842"/>
    </source>
</evidence>
<keyword evidence="5" id="KW-0813">Transport</keyword>
<comment type="subcellular location">
    <subcellularLocation>
        <location evidence="1">Cell membrane</location>
        <topology evidence="1">Multi-pass membrane protein</topology>
    </subcellularLocation>
</comment>
<dbReference type="NCBIfam" id="TIGR00003">
    <property type="entry name" value="copper ion binding protein"/>
    <property type="match status" value="1"/>
</dbReference>
<dbReference type="Pfam" id="PF00702">
    <property type="entry name" value="Hydrolase"/>
    <property type="match status" value="1"/>
</dbReference>
<evidence type="ECO:0000256" key="13">
    <source>
        <dbReference type="ARBA" id="ARBA00022840"/>
    </source>
</evidence>
<dbReference type="InterPro" id="IPR001757">
    <property type="entry name" value="P_typ_ATPase"/>
</dbReference>
<evidence type="ECO:0000256" key="1">
    <source>
        <dbReference type="ARBA" id="ARBA00004651"/>
    </source>
</evidence>
<dbReference type="InterPro" id="IPR027256">
    <property type="entry name" value="P-typ_ATPase_IB"/>
</dbReference>
<evidence type="ECO:0000256" key="22">
    <source>
        <dbReference type="ARBA" id="ARBA00049289"/>
    </source>
</evidence>
<dbReference type="InterPro" id="IPR006122">
    <property type="entry name" value="HMA_Cu_ion-bd"/>
</dbReference>
<feature type="transmembrane region" description="Helical" evidence="23">
    <location>
        <begin position="956"/>
        <end position="974"/>
    </location>
</feature>
<dbReference type="GO" id="GO:0140581">
    <property type="term" value="F:P-type monovalent copper transporter activity"/>
    <property type="evidence" value="ECO:0007669"/>
    <property type="project" value="UniProtKB-EC"/>
</dbReference>
<evidence type="ECO:0000256" key="21">
    <source>
        <dbReference type="ARBA" id="ARBA00033239"/>
    </source>
</evidence>
<dbReference type="Gene3D" id="3.40.50.1000">
    <property type="entry name" value="HAD superfamily/HAD-like"/>
    <property type="match status" value="1"/>
</dbReference>
<keyword evidence="19 23" id="KW-0472">Membrane</keyword>
<feature type="transmembrane region" description="Helical" evidence="23">
    <location>
        <begin position="928"/>
        <end position="950"/>
    </location>
</feature>
<evidence type="ECO:0000256" key="5">
    <source>
        <dbReference type="ARBA" id="ARBA00022448"/>
    </source>
</evidence>
<comment type="catalytic activity">
    <reaction evidence="22">
        <text>Cu(+)(in) + ATP + H2O = Cu(+)(out) + ADP + phosphate + H(+)</text>
        <dbReference type="Rhea" id="RHEA:25792"/>
        <dbReference type="ChEBI" id="CHEBI:15377"/>
        <dbReference type="ChEBI" id="CHEBI:15378"/>
        <dbReference type="ChEBI" id="CHEBI:30616"/>
        <dbReference type="ChEBI" id="CHEBI:43474"/>
        <dbReference type="ChEBI" id="CHEBI:49552"/>
        <dbReference type="ChEBI" id="CHEBI:456216"/>
        <dbReference type="EC" id="7.2.2.8"/>
    </reaction>
</comment>
<dbReference type="SUPFAM" id="SSF81653">
    <property type="entry name" value="Calcium ATPase, transduction domain A"/>
    <property type="match status" value="1"/>
</dbReference>
<dbReference type="InterPro" id="IPR059000">
    <property type="entry name" value="ATPase_P-type_domA"/>
</dbReference>
<keyword evidence="16 23" id="KW-1133">Transmembrane helix</keyword>
<dbReference type="PANTHER" id="PTHR43520:SF6">
    <property type="entry name" value="COPPER-EXPORTING P-TYPE ATPASE"/>
    <property type="match status" value="1"/>
</dbReference>
<feature type="domain" description="HMA" evidence="24">
    <location>
        <begin position="168"/>
        <end position="230"/>
    </location>
</feature>
<dbReference type="GO" id="GO:0005524">
    <property type="term" value="F:ATP binding"/>
    <property type="evidence" value="ECO:0007669"/>
    <property type="project" value="UniProtKB-UniRule"/>
</dbReference>
<dbReference type="NCBIfam" id="TIGR01511">
    <property type="entry name" value="ATPase-IB1_Cu"/>
    <property type="match status" value="1"/>
</dbReference>
<dbReference type="InterPro" id="IPR018303">
    <property type="entry name" value="ATPase_P-typ_P_site"/>
</dbReference>
<accession>A0A831RX22</accession>
<dbReference type="PRINTS" id="PR00119">
    <property type="entry name" value="CATATPASE"/>
</dbReference>
<dbReference type="GO" id="GO:0043682">
    <property type="term" value="F:P-type divalent copper transporter activity"/>
    <property type="evidence" value="ECO:0007669"/>
    <property type="project" value="TreeGrafter"/>
</dbReference>
<dbReference type="InterPro" id="IPR036412">
    <property type="entry name" value="HAD-like_sf"/>
</dbReference>
<dbReference type="InterPro" id="IPR017969">
    <property type="entry name" value="Heavy-metal-associated_CS"/>
</dbReference>
<gene>
    <name evidence="25" type="ORF">ENJ12_02495</name>
</gene>
<keyword evidence="13 23" id="KW-0067">ATP-binding</keyword>
<comment type="similarity">
    <text evidence="2 23">Belongs to the cation transport ATPase (P-type) (TC 3.A.3) family. Type IB subfamily.</text>
</comment>
<evidence type="ECO:0000259" key="24">
    <source>
        <dbReference type="PROSITE" id="PS50846"/>
    </source>
</evidence>
<feature type="transmembrane region" description="Helical" evidence="23">
    <location>
        <begin position="403"/>
        <end position="425"/>
    </location>
</feature>
<evidence type="ECO:0000256" key="7">
    <source>
        <dbReference type="ARBA" id="ARBA00022553"/>
    </source>
</evidence>
<evidence type="ECO:0000256" key="20">
    <source>
        <dbReference type="ARBA" id="ARBA00029719"/>
    </source>
</evidence>
<dbReference type="PROSITE" id="PS50846">
    <property type="entry name" value="HMA_2"/>
    <property type="match status" value="3"/>
</dbReference>
<dbReference type="EC" id="7.2.2.8" evidence="3"/>
<feature type="transmembrane region" description="Helical" evidence="23">
    <location>
        <begin position="361"/>
        <end position="382"/>
    </location>
</feature>
<sequence length="984" mass="104408">MQVEEVAIPGEYRLKVQGMTCAHCSGRVEKAALSVAGVTGAEVDLDAGTVLVKGGRPHEVIEAIGKAGYEAAPLPDIPESCPLPDTADTAPLKSPGNAYTLQVSDMTCTSCVGRVEKAILSVEGVTEAVVDLVNQTAEIVGGDPQVVIDAVVDQGYPARLLQTQAQDDGYELAIGDMTCSSCVATVEKAIRAVPGVRDAAVNLLEKNAIVHGGDPQAVIDAIVDQGYEAHLRERHTSPNEFRLVFPDDAGAVQAIRLLKKLLKEAGETDASINEEHWPAVTVKTGVHPARLVLQLRERGIQATVEEQFVDPYVEQAEKAQQEIKRSWRRALVAGLVGGLLIAGEFSGLLPHVSDPETPLGVSGQVLWGGIALIVLFTMWYSGRNYYSTAVKQARHLSANMDTLVALGTSAAWLSSVIFIINPNFIPGEPKLYLDAAVLILSFLQLGHALEVRAKRTTSEAIGSLLKLAPKTARLLMDDTEVELPVSLLRPGDRLRVRPGETVPIDGAVREGSSSVDEAMLTGEPIPVEKKAGNDVIGGTRNLNGSFVLEVSKPASETTLSHIIEMVKKAQLSKPAIARLVDRVSAVFVPIVILIAIVAFAVWYFVGPEHSLAFALTAGIAVLVIACPCALGLATPIAIMMGTGRAAQLNILIRNSEALQSASHLTHLVVDKTGTLTQGRPQVTGIYPHGDRQEDDLLVLAASLESQSEHPLAEAINKAASDKNLSLLKAGDFLAVSGRGIQARINDEIAVLGNQHFLQDNAIGIPEELQKTAEREAELGGTPIWLGSGGKLSGLLVLKDPVREDTPNAVQALQKRDVTLVMCTGDNEITARAVARQLGITEVHSEVMPEDKLNVVKALQEKGYKVGMVGDGVNDAPALAQADTSFAIGSGTDVAIDNADITLAGDSLANVSTAIAISTATLRNIKQNLFGAFIYNVTGIPLAAGVLYPLTGWMLEPMFASAAMALSSVTVVTNANRLRFFKPQK</sequence>
<dbReference type="PANTHER" id="PTHR43520">
    <property type="entry name" value="ATP7, ISOFORM B"/>
    <property type="match status" value="1"/>
</dbReference>
<dbReference type="GO" id="GO:0055070">
    <property type="term" value="P:copper ion homeostasis"/>
    <property type="evidence" value="ECO:0007669"/>
    <property type="project" value="TreeGrafter"/>
</dbReference>
<dbReference type="SUPFAM" id="SSF56784">
    <property type="entry name" value="HAD-like"/>
    <property type="match status" value="1"/>
</dbReference>
<keyword evidence="7" id="KW-0597">Phosphoprotein</keyword>
<dbReference type="CDD" id="cd02094">
    <property type="entry name" value="P-type_ATPase_Cu-like"/>
    <property type="match status" value="1"/>
</dbReference>
<dbReference type="InterPro" id="IPR008250">
    <property type="entry name" value="ATPase_P-typ_transduc_dom_A_sf"/>
</dbReference>
<dbReference type="Proteomes" id="UP000886339">
    <property type="component" value="Unassembled WGS sequence"/>
</dbReference>
<evidence type="ECO:0000313" key="25">
    <source>
        <dbReference type="EMBL" id="HEC05693.1"/>
    </source>
</evidence>
<evidence type="ECO:0000256" key="19">
    <source>
        <dbReference type="ARBA" id="ARBA00023136"/>
    </source>
</evidence>
<dbReference type="NCBIfam" id="TIGR01494">
    <property type="entry name" value="ATPase_P-type"/>
    <property type="match status" value="1"/>
</dbReference>
<evidence type="ECO:0000256" key="23">
    <source>
        <dbReference type="RuleBase" id="RU362081"/>
    </source>
</evidence>
<dbReference type="InterPro" id="IPR023299">
    <property type="entry name" value="ATPase_P-typ_cyto_dom_N"/>
</dbReference>
<dbReference type="PRINTS" id="PR00943">
    <property type="entry name" value="CUATPASE"/>
</dbReference>
<dbReference type="SFLD" id="SFLDF00027">
    <property type="entry name" value="p-type_atpase"/>
    <property type="match status" value="1"/>
</dbReference>
<evidence type="ECO:0000256" key="4">
    <source>
        <dbReference type="ARBA" id="ARBA00015102"/>
    </source>
</evidence>
<dbReference type="GO" id="GO:0005507">
    <property type="term" value="F:copper ion binding"/>
    <property type="evidence" value="ECO:0007669"/>
    <property type="project" value="InterPro"/>
</dbReference>
<dbReference type="GO" id="GO:0016887">
    <property type="term" value="F:ATP hydrolysis activity"/>
    <property type="evidence" value="ECO:0007669"/>
    <property type="project" value="InterPro"/>
</dbReference>
<dbReference type="EMBL" id="DRLF01000098">
    <property type="protein sequence ID" value="HEC05693.1"/>
    <property type="molecule type" value="Genomic_DNA"/>
</dbReference>
<dbReference type="NCBIfam" id="TIGR01525">
    <property type="entry name" value="ATPase-IB_hvy"/>
    <property type="match status" value="1"/>
</dbReference>
<dbReference type="Gene3D" id="3.30.70.100">
    <property type="match status" value="3"/>
</dbReference>
<protein>
    <recommendedName>
        <fullName evidence="4">Copper-exporting P-type ATPase</fullName>
        <ecNumber evidence="3">7.2.2.8</ecNumber>
    </recommendedName>
    <alternativeName>
        <fullName evidence="20">Copper-exporting P-type ATPase A</fullName>
    </alternativeName>
    <alternativeName>
        <fullName evidence="21">Cu(+)-exporting ATPase</fullName>
    </alternativeName>
</protein>
<keyword evidence="15" id="KW-1278">Translocase</keyword>
<feature type="domain" description="HMA" evidence="24">
    <location>
        <begin position="10"/>
        <end position="72"/>
    </location>
</feature>
<dbReference type="PROSITE" id="PS00154">
    <property type="entry name" value="ATPASE_E1_E2"/>
    <property type="match status" value="1"/>
</dbReference>
<evidence type="ECO:0000256" key="9">
    <source>
        <dbReference type="ARBA" id="ARBA00022723"/>
    </source>
</evidence>
<keyword evidence="6 23" id="KW-1003">Cell membrane</keyword>
<dbReference type="InterPro" id="IPR023214">
    <property type="entry name" value="HAD_sf"/>
</dbReference>
<feature type="domain" description="HMA" evidence="24">
    <location>
        <begin position="97"/>
        <end position="159"/>
    </location>
</feature>
<evidence type="ECO:0000256" key="8">
    <source>
        <dbReference type="ARBA" id="ARBA00022692"/>
    </source>
</evidence>
<keyword evidence="12" id="KW-0187">Copper transport</keyword>
<dbReference type="Pfam" id="PF00122">
    <property type="entry name" value="E1-E2_ATPase"/>
    <property type="match status" value="1"/>
</dbReference>
<feature type="transmembrane region" description="Helical" evidence="23">
    <location>
        <begin position="431"/>
        <end position="449"/>
    </location>
</feature>
<dbReference type="GO" id="GO:0005886">
    <property type="term" value="C:plasma membrane"/>
    <property type="evidence" value="ECO:0007669"/>
    <property type="project" value="UniProtKB-SubCell"/>
</dbReference>
<evidence type="ECO:0000256" key="15">
    <source>
        <dbReference type="ARBA" id="ARBA00022967"/>
    </source>
</evidence>
<dbReference type="SFLD" id="SFLDG00002">
    <property type="entry name" value="C1.7:_P-type_atpase_like"/>
    <property type="match status" value="1"/>
</dbReference>
<dbReference type="InterPro" id="IPR006121">
    <property type="entry name" value="HMA_dom"/>
</dbReference>
<dbReference type="InterPro" id="IPR023298">
    <property type="entry name" value="ATPase_P-typ_TM_dom_sf"/>
</dbReference>
<proteinExistence type="inferred from homology"/>
<keyword evidence="14" id="KW-0460">Magnesium</keyword>
<dbReference type="Gene3D" id="3.40.1110.10">
    <property type="entry name" value="Calcium-transporting ATPase, cytoplasmic domain N"/>
    <property type="match status" value="1"/>
</dbReference>
<dbReference type="AlphaFoldDB" id="A0A831RX22"/>
<keyword evidence="9 23" id="KW-0479">Metal-binding</keyword>
<reference evidence="25" key="1">
    <citation type="journal article" date="2020" name="mSystems">
        <title>Genome- and Community-Level Interaction Insights into Carbon Utilization and Element Cycling Functions of Hydrothermarchaeota in Hydrothermal Sediment.</title>
        <authorList>
            <person name="Zhou Z."/>
            <person name="Liu Y."/>
            <person name="Xu W."/>
            <person name="Pan J."/>
            <person name="Luo Z.H."/>
            <person name="Li M."/>
        </authorList>
    </citation>
    <scope>NUCLEOTIDE SEQUENCE [LARGE SCALE GENOMIC DNA]</scope>
    <source>
        <strain evidence="25">HyVt-458</strain>
    </source>
</reference>
<evidence type="ECO:0000256" key="3">
    <source>
        <dbReference type="ARBA" id="ARBA00012517"/>
    </source>
</evidence>
<dbReference type="Pfam" id="PF00403">
    <property type="entry name" value="HMA"/>
    <property type="match status" value="3"/>
</dbReference>
<evidence type="ECO:0000256" key="2">
    <source>
        <dbReference type="ARBA" id="ARBA00006024"/>
    </source>
</evidence>